<reference evidence="3" key="2">
    <citation type="submission" date="2021-09" db="EMBL/GenBank/DDBJ databases">
        <authorList>
            <person name="Jia N."/>
            <person name="Wang J."/>
            <person name="Shi W."/>
            <person name="Du L."/>
            <person name="Sun Y."/>
            <person name="Zhan W."/>
            <person name="Jiang J."/>
            <person name="Wang Q."/>
            <person name="Zhang B."/>
            <person name="Ji P."/>
            <person name="Sakyi L.B."/>
            <person name="Cui X."/>
            <person name="Yuan T."/>
            <person name="Jiang B."/>
            <person name="Yang W."/>
            <person name="Lam T.T.-Y."/>
            <person name="Chang Q."/>
            <person name="Ding S."/>
            <person name="Wang X."/>
            <person name="Zhu J."/>
            <person name="Ruan X."/>
            <person name="Zhao L."/>
            <person name="Wei J."/>
            <person name="Que T."/>
            <person name="Du C."/>
            <person name="Cheng J."/>
            <person name="Dai P."/>
            <person name="Han X."/>
            <person name="Huang E."/>
            <person name="Gao Y."/>
            <person name="Liu J."/>
            <person name="Shao H."/>
            <person name="Ye R."/>
            <person name="Li L."/>
            <person name="Wei W."/>
            <person name="Wang X."/>
            <person name="Wang C."/>
            <person name="Huo Q."/>
            <person name="Li W."/>
            <person name="Guo W."/>
            <person name="Chen H."/>
            <person name="Chen S."/>
            <person name="Zhou L."/>
            <person name="Zhou L."/>
            <person name="Ni X."/>
            <person name="Tian J."/>
            <person name="Zhou Y."/>
            <person name="Sheng Y."/>
            <person name="Liu T."/>
            <person name="Pan Y."/>
            <person name="Xia L."/>
            <person name="Li J."/>
            <person name="Zhao F."/>
            <person name="Cao W."/>
        </authorList>
    </citation>
    <scope>NUCLEOTIDE SEQUENCE</scope>
    <source>
        <strain evidence="3">Rmic-2018</strain>
        <tissue evidence="3">Larvae</tissue>
    </source>
</reference>
<evidence type="ECO:0000256" key="1">
    <source>
        <dbReference type="PROSITE-ProRule" id="PRU00325"/>
    </source>
</evidence>
<dbReference type="PROSITE" id="PS50966">
    <property type="entry name" value="ZF_SWIM"/>
    <property type="match status" value="1"/>
</dbReference>
<keyword evidence="1" id="KW-0862">Zinc</keyword>
<gene>
    <name evidence="3" type="ORF">HPB51_026792</name>
</gene>
<organism evidence="3 4">
    <name type="scientific">Rhipicephalus microplus</name>
    <name type="common">Cattle tick</name>
    <name type="synonym">Boophilus microplus</name>
    <dbReference type="NCBI Taxonomy" id="6941"/>
    <lineage>
        <taxon>Eukaryota</taxon>
        <taxon>Metazoa</taxon>
        <taxon>Ecdysozoa</taxon>
        <taxon>Arthropoda</taxon>
        <taxon>Chelicerata</taxon>
        <taxon>Arachnida</taxon>
        <taxon>Acari</taxon>
        <taxon>Parasitiformes</taxon>
        <taxon>Ixodida</taxon>
        <taxon>Ixodoidea</taxon>
        <taxon>Ixodidae</taxon>
        <taxon>Rhipicephalinae</taxon>
        <taxon>Rhipicephalus</taxon>
        <taxon>Boophilus</taxon>
    </lineage>
</organism>
<dbReference type="EMBL" id="JABSTU010001676">
    <property type="protein sequence ID" value="KAH7985600.1"/>
    <property type="molecule type" value="Genomic_DNA"/>
</dbReference>
<keyword evidence="4" id="KW-1185">Reference proteome</keyword>
<evidence type="ECO:0000313" key="4">
    <source>
        <dbReference type="Proteomes" id="UP000821866"/>
    </source>
</evidence>
<dbReference type="AlphaFoldDB" id="A0A9J6D284"/>
<proteinExistence type="predicted"/>
<keyword evidence="1" id="KW-0479">Metal-binding</keyword>
<dbReference type="GO" id="GO:0008270">
    <property type="term" value="F:zinc ion binding"/>
    <property type="evidence" value="ECO:0007669"/>
    <property type="project" value="UniProtKB-KW"/>
</dbReference>
<feature type="domain" description="SWIM-type" evidence="2">
    <location>
        <begin position="402"/>
        <end position="445"/>
    </location>
</feature>
<evidence type="ECO:0000259" key="2">
    <source>
        <dbReference type="PROSITE" id="PS50966"/>
    </source>
</evidence>
<accession>A0A9J6D284</accession>
<dbReference type="VEuPathDB" id="VectorBase:LOC119170736"/>
<dbReference type="PANTHER" id="PTHR35385">
    <property type="entry name" value="PROTEIN B, PUTATIVE-RELATED-RELATED"/>
    <property type="match status" value="1"/>
</dbReference>
<dbReference type="VEuPathDB" id="VectorBase:LOC119187259"/>
<evidence type="ECO:0000313" key="3">
    <source>
        <dbReference type="EMBL" id="KAH7985600.1"/>
    </source>
</evidence>
<reference evidence="3" key="1">
    <citation type="journal article" date="2020" name="Cell">
        <title>Large-Scale Comparative Analyses of Tick Genomes Elucidate Their Genetic Diversity and Vector Capacities.</title>
        <authorList>
            <consortium name="Tick Genome and Microbiome Consortium (TIGMIC)"/>
            <person name="Jia N."/>
            <person name="Wang J."/>
            <person name="Shi W."/>
            <person name="Du L."/>
            <person name="Sun Y."/>
            <person name="Zhan W."/>
            <person name="Jiang J.F."/>
            <person name="Wang Q."/>
            <person name="Zhang B."/>
            <person name="Ji P."/>
            <person name="Bell-Sakyi L."/>
            <person name="Cui X.M."/>
            <person name="Yuan T.T."/>
            <person name="Jiang B.G."/>
            <person name="Yang W.F."/>
            <person name="Lam T.T."/>
            <person name="Chang Q.C."/>
            <person name="Ding S.J."/>
            <person name="Wang X.J."/>
            <person name="Zhu J.G."/>
            <person name="Ruan X.D."/>
            <person name="Zhao L."/>
            <person name="Wei J.T."/>
            <person name="Ye R.Z."/>
            <person name="Que T.C."/>
            <person name="Du C.H."/>
            <person name="Zhou Y.H."/>
            <person name="Cheng J.X."/>
            <person name="Dai P.F."/>
            <person name="Guo W.B."/>
            <person name="Han X.H."/>
            <person name="Huang E.J."/>
            <person name="Li L.F."/>
            <person name="Wei W."/>
            <person name="Gao Y.C."/>
            <person name="Liu J.Z."/>
            <person name="Shao H.Z."/>
            <person name="Wang X."/>
            <person name="Wang C.C."/>
            <person name="Yang T.C."/>
            <person name="Huo Q.B."/>
            <person name="Li W."/>
            <person name="Chen H.Y."/>
            <person name="Chen S.E."/>
            <person name="Zhou L.G."/>
            <person name="Ni X.B."/>
            <person name="Tian J.H."/>
            <person name="Sheng Y."/>
            <person name="Liu T."/>
            <person name="Pan Y.S."/>
            <person name="Xia L.Y."/>
            <person name="Li J."/>
            <person name="Zhao F."/>
            <person name="Cao W.C."/>
        </authorList>
    </citation>
    <scope>NUCLEOTIDE SEQUENCE</scope>
    <source>
        <strain evidence="3">Rmic-2018</strain>
    </source>
</reference>
<dbReference type="InterPro" id="IPR007527">
    <property type="entry name" value="Znf_SWIM"/>
</dbReference>
<comment type="caution">
    <text evidence="3">The sequence shown here is derived from an EMBL/GenBank/DDBJ whole genome shotgun (WGS) entry which is preliminary data.</text>
</comment>
<dbReference type="PANTHER" id="PTHR35385:SF2">
    <property type="entry name" value="PROTEIN B, PUTATIVE-RELATED"/>
    <property type="match status" value="1"/>
</dbReference>
<protein>
    <recommendedName>
        <fullName evidence="2">SWIM-type domain-containing protein</fullName>
    </recommendedName>
</protein>
<keyword evidence="1" id="KW-0863">Zinc-finger</keyword>
<name>A0A9J6D284_RHIMP</name>
<dbReference type="Proteomes" id="UP000821866">
    <property type="component" value="Unassembled WGS sequence"/>
</dbReference>
<sequence length="524" mass="59176">MGDPSRLRPTTFSGRVTRGVRGVDICKDLLTRFQVEDVACVQTFGRGKFEITFRNDDAVRRFKAWPKVHVGKKDSKFHYLGPQTRFLLTLTAELDASTSNVKRVSVNDAVPNDMAAARTFTCEIDASSAGPSDVKCLRVDLCTDGDAHEWLASYNKATNTMWIIDKEIGNPKRMVFHKKWKRQHSSRNKTTGLYSIACTSFVDIKIKTLTPSTKRTDSLLKRKHSLCAFVLLREEHNHQLNCADALCHLQSSADTHFTRSSLQLKMTVTVRMLANGALNPSPNTVYYWFKVWRKGHYGDAVGPLNKLREKAPLYHQNGDNTNNYAEATILVLKDVVLGRQKAYNVVALVDTVATVWEGYISRRLLKHAYNRVTAQQVSYEKFVLRMPESSGQLVRAFGDSMYEVPSAQEDGKIYHIWQDIRTCTCRSGQQGAFCKHQALVHSMFGGGFPNAPVLTTEDRHKLGVLALGDSCPDKSFFENFRAALLELPPTSTAQETHRQHVFEAQDEPMDLDEHHWEGSNSNEQ</sequence>